<dbReference type="GO" id="GO:0005524">
    <property type="term" value="F:ATP binding"/>
    <property type="evidence" value="ECO:0007669"/>
    <property type="project" value="UniProtKB-UniRule"/>
</dbReference>
<feature type="binding site" evidence="10">
    <location>
        <position position="450"/>
    </location>
    <ligand>
        <name>substrate</name>
    </ligand>
</feature>
<keyword evidence="5 9" id="KW-0479">Metal-binding</keyword>
<dbReference type="FunFam" id="3.30.1490.50:FF:000002">
    <property type="entry name" value="Glutathione synthetase"/>
    <property type="match status" value="1"/>
</dbReference>
<dbReference type="InterPro" id="IPR014042">
    <property type="entry name" value="Glutathione_synthase_a-hlx"/>
</dbReference>
<dbReference type="SUPFAM" id="SSF56059">
    <property type="entry name" value="Glutathione synthetase ATP-binding domain-like"/>
    <property type="match status" value="1"/>
</dbReference>
<dbReference type="PANTHER" id="PTHR11130">
    <property type="entry name" value="GLUTATHIONE SYNTHETASE"/>
    <property type="match status" value="1"/>
</dbReference>
<dbReference type="InterPro" id="IPR014049">
    <property type="entry name" value="Glutathione_synthase_N_euk"/>
</dbReference>
<feature type="binding site" evidence="12">
    <location>
        <begin position="453"/>
        <end position="454"/>
    </location>
    <ligand>
        <name>substrate</name>
    </ligand>
</feature>
<evidence type="ECO:0000256" key="11">
    <source>
        <dbReference type="PIRSR" id="PIRSR001558-2"/>
    </source>
</evidence>
<dbReference type="SUPFAM" id="SSF52440">
    <property type="entry name" value="PreATP-grasp domain"/>
    <property type="match status" value="1"/>
</dbReference>
<comment type="pathway">
    <text evidence="1 9">Sulfur metabolism; glutathione biosynthesis; glutathione from L-cysteine and L-glutamate: step 2/2.</text>
</comment>
<keyword evidence="15" id="KW-1185">Reference proteome</keyword>
<dbReference type="OrthoDB" id="2020073at2759"/>
<feature type="binding site" evidence="10">
    <location>
        <position position="362"/>
    </location>
    <ligand>
        <name>ATP</name>
        <dbReference type="ChEBI" id="CHEBI:30616"/>
    </ligand>
</feature>
<evidence type="ECO:0000256" key="8">
    <source>
        <dbReference type="ARBA" id="ARBA00022842"/>
    </source>
</evidence>
<dbReference type="GO" id="GO:0004363">
    <property type="term" value="F:glutathione synthase activity"/>
    <property type="evidence" value="ECO:0007669"/>
    <property type="project" value="UniProtKB-UniRule"/>
</dbReference>
<evidence type="ECO:0000256" key="2">
    <source>
        <dbReference type="ARBA" id="ARBA00010385"/>
    </source>
</evidence>
<accession>A0A9W6ZY09</accession>
<keyword evidence="3 9" id="KW-0436">Ligase</keyword>
<dbReference type="GO" id="GO:0000287">
    <property type="term" value="F:magnesium ion binding"/>
    <property type="evidence" value="ECO:0007669"/>
    <property type="project" value="UniProtKB-UniRule"/>
</dbReference>
<reference evidence="14" key="1">
    <citation type="submission" date="2022-07" db="EMBL/GenBank/DDBJ databases">
        <title>Genome analysis of Parmales, a sister group of diatoms, reveals the evolutionary specialization of diatoms from phago-mixotrophs to photoautotrophs.</title>
        <authorList>
            <person name="Ban H."/>
            <person name="Sato S."/>
            <person name="Yoshikawa S."/>
            <person name="Kazumasa Y."/>
            <person name="Nakamura Y."/>
            <person name="Ichinomiya M."/>
            <person name="Saitoh K."/>
            <person name="Sato N."/>
            <person name="Blanc-Mathieu R."/>
            <person name="Endo H."/>
            <person name="Kuwata A."/>
            <person name="Ogata H."/>
        </authorList>
    </citation>
    <scope>NUCLEOTIDE SEQUENCE</scope>
</reference>
<sequence length="466" mass="50388">MLDNFLSLCASSSILVTPTPTTFQIAPVSLHPCPFPSSAWSNLMTHKKSFNLLTQSISSPVGYAGFLRPAIVEAAQADPFTGRLLRIADDVFQERYSAPPYPPLPTYTPTTPPPPVLGILRHDYMLHTSGTCKQVEVNTIASSFGCLSTSVTAVHHSESLLSDPKVKVAPNKALHQVSTGICSAVASSGGGVCVMVVQEGEKNSIDQNMLIVECAKRGVKVVRMSMDVIGSQIGDVKMGEDAQVEIEGKKERVGLFYFRAGYQPQDYKTEGDWNTRLLMERSSASKCPDVFYHLAGAKKVQQVLAPNGVVEGLCGLKGVDELFAGLYGLGHEGDADVIQMALDNPLDYVLKPQREGGGNNLYKDRMVAKLKEMTREERKGYILMELIKPPQFQNQLIRNGEIVHDGTCTLEVGVFGVSLYNADGVDEMEGVEGMGEDAYICRAKAEGVEEGGVAAGFAFLSSVQLV</sequence>
<feature type="binding site" evidence="10">
    <location>
        <begin position="384"/>
        <end position="387"/>
    </location>
    <ligand>
        <name>ATP</name>
        <dbReference type="ChEBI" id="CHEBI:30616"/>
    </ligand>
</feature>
<dbReference type="InterPro" id="IPR037013">
    <property type="entry name" value="GSH-S_sub-bd_sf"/>
</dbReference>
<feature type="binding site" evidence="12">
    <location>
        <begin position="259"/>
        <end position="262"/>
    </location>
    <ligand>
        <name>substrate</name>
    </ligand>
</feature>
<dbReference type="Pfam" id="PF03199">
    <property type="entry name" value="GSH_synthase"/>
    <property type="match status" value="1"/>
</dbReference>
<dbReference type="Proteomes" id="UP001165082">
    <property type="component" value="Unassembled WGS sequence"/>
</dbReference>
<feature type="domain" description="Glutathione synthase substrate-binding" evidence="13">
    <location>
        <begin position="192"/>
        <end position="295"/>
    </location>
</feature>
<comment type="similarity">
    <text evidence="2 9">Belongs to the eukaryotic GSH synthase family.</text>
</comment>
<keyword evidence="4 9" id="KW-0317">Glutathione biosynthesis</keyword>
<dbReference type="InterPro" id="IPR014709">
    <property type="entry name" value="Glutathione_synthase_C_euk"/>
</dbReference>
<evidence type="ECO:0000256" key="3">
    <source>
        <dbReference type="ARBA" id="ARBA00022598"/>
    </source>
</evidence>
<feature type="binding site" evidence="10">
    <location>
        <position position="121"/>
    </location>
    <ligand>
        <name>substrate</name>
    </ligand>
</feature>
<feature type="binding site" evidence="10">
    <location>
        <position position="411"/>
    </location>
    <ligand>
        <name>ATP</name>
        <dbReference type="ChEBI" id="CHEBI:30616"/>
    </ligand>
</feature>
<evidence type="ECO:0000256" key="10">
    <source>
        <dbReference type="PIRSR" id="PIRSR001558-1"/>
    </source>
</evidence>
<feature type="binding site" evidence="12">
    <location>
        <begin position="201"/>
        <end position="203"/>
    </location>
    <ligand>
        <name>substrate</name>
    </ligand>
</feature>
<evidence type="ECO:0000256" key="9">
    <source>
        <dbReference type="PIRNR" id="PIRNR001558"/>
    </source>
</evidence>
<keyword evidence="7 9" id="KW-0067">ATP-binding</keyword>
<feature type="binding site" evidence="10">
    <location>
        <position position="136"/>
    </location>
    <ligand>
        <name>ATP</name>
        <dbReference type="ChEBI" id="CHEBI:30616"/>
    </ligand>
</feature>
<dbReference type="PIRSF" id="PIRSF001558">
    <property type="entry name" value="GSHase"/>
    <property type="match status" value="1"/>
</dbReference>
<dbReference type="Pfam" id="PF03917">
    <property type="entry name" value="GSH_synth_ATP"/>
    <property type="match status" value="1"/>
</dbReference>
<dbReference type="InterPro" id="IPR016185">
    <property type="entry name" value="PreATP-grasp_dom_sf"/>
</dbReference>
<feature type="binding site" evidence="11">
    <location>
        <position position="138"/>
    </location>
    <ligand>
        <name>Mg(2+)</name>
        <dbReference type="ChEBI" id="CHEBI:18420"/>
    </ligand>
</feature>
<proteinExistence type="inferred from homology"/>
<evidence type="ECO:0000256" key="4">
    <source>
        <dbReference type="ARBA" id="ARBA00022684"/>
    </source>
</evidence>
<evidence type="ECO:0000256" key="7">
    <source>
        <dbReference type="ARBA" id="ARBA00022840"/>
    </source>
</evidence>
<dbReference type="InterPro" id="IPR004887">
    <property type="entry name" value="GSH_synth_subst-bd"/>
</dbReference>
<feature type="binding site" evidence="10">
    <location>
        <position position="298"/>
    </location>
    <ligand>
        <name>ATP</name>
        <dbReference type="ChEBI" id="CHEBI:30616"/>
    </ligand>
</feature>
<feature type="binding site" evidence="10">
    <location>
        <begin position="351"/>
        <end position="360"/>
    </location>
    <ligand>
        <name>ATP</name>
        <dbReference type="ChEBI" id="CHEBI:30616"/>
    </ligand>
</feature>
<evidence type="ECO:0000313" key="15">
    <source>
        <dbReference type="Proteomes" id="UP001165082"/>
    </source>
</evidence>
<dbReference type="Gene3D" id="3.30.1490.50">
    <property type="match status" value="1"/>
</dbReference>
<protein>
    <recommendedName>
        <fullName evidence="9">Glutathione synthetase</fullName>
        <shortName evidence="9">GSH-S</shortName>
        <ecNumber evidence="9">6.3.2.3</ecNumber>
    </recommendedName>
</protein>
<comment type="catalytic activity">
    <reaction evidence="9">
        <text>gamma-L-glutamyl-L-cysteine + glycine + ATP = glutathione + ADP + phosphate + H(+)</text>
        <dbReference type="Rhea" id="RHEA:13557"/>
        <dbReference type="ChEBI" id="CHEBI:15378"/>
        <dbReference type="ChEBI" id="CHEBI:30616"/>
        <dbReference type="ChEBI" id="CHEBI:43474"/>
        <dbReference type="ChEBI" id="CHEBI:57305"/>
        <dbReference type="ChEBI" id="CHEBI:57925"/>
        <dbReference type="ChEBI" id="CHEBI:58173"/>
        <dbReference type="ChEBI" id="CHEBI:456216"/>
        <dbReference type="EC" id="6.3.2.3"/>
    </reaction>
</comment>
<feature type="binding site" evidence="10">
    <location>
        <position position="207"/>
    </location>
    <ligand>
        <name>substrate</name>
    </ligand>
</feature>
<dbReference type="EMBL" id="BRXZ01001088">
    <property type="protein sequence ID" value="GMH61896.1"/>
    <property type="molecule type" value="Genomic_DNA"/>
</dbReference>
<dbReference type="GO" id="GO:0043295">
    <property type="term" value="F:glutathione binding"/>
    <property type="evidence" value="ECO:0007669"/>
    <property type="project" value="UniProtKB-UniRule"/>
</dbReference>
<keyword evidence="6 9" id="KW-0547">Nucleotide-binding</keyword>
<gene>
    <name evidence="14" type="ORF">TrRE_jg6844</name>
</gene>
<comment type="cofactor">
    <cofactor evidence="9 11">
        <name>Mg(2+)</name>
        <dbReference type="ChEBI" id="CHEBI:18420"/>
    </cofactor>
    <text evidence="9 11">Binds 1 Mg(2+) ion per subunit.</text>
</comment>
<feature type="binding site" evidence="10">
    <location>
        <position position="442"/>
    </location>
    <ligand>
        <name>substrate</name>
    </ligand>
</feature>
<dbReference type="Gene3D" id="3.30.1490.80">
    <property type="match status" value="1"/>
</dbReference>
<evidence type="ECO:0000256" key="6">
    <source>
        <dbReference type="ARBA" id="ARBA00022741"/>
    </source>
</evidence>
<evidence type="ECO:0000313" key="14">
    <source>
        <dbReference type="EMBL" id="GMH61896.1"/>
    </source>
</evidence>
<evidence type="ECO:0000256" key="5">
    <source>
        <dbReference type="ARBA" id="ARBA00022723"/>
    </source>
</evidence>
<organism evidence="14 15">
    <name type="scientific">Triparma retinervis</name>
    <dbReference type="NCBI Taxonomy" id="2557542"/>
    <lineage>
        <taxon>Eukaryota</taxon>
        <taxon>Sar</taxon>
        <taxon>Stramenopiles</taxon>
        <taxon>Ochrophyta</taxon>
        <taxon>Bolidophyceae</taxon>
        <taxon>Parmales</taxon>
        <taxon>Triparmaceae</taxon>
        <taxon>Triparma</taxon>
    </lineage>
</organism>
<dbReference type="Gene3D" id="3.40.50.1760">
    <property type="entry name" value="Glutathione synthase, substrate-binding domain superfamily, eukaryotic"/>
    <property type="match status" value="1"/>
</dbReference>
<feature type="binding site" evidence="11">
    <location>
        <position position="136"/>
    </location>
    <ligand>
        <name>Mg(2+)</name>
        <dbReference type="ChEBI" id="CHEBI:18420"/>
    </ligand>
</feature>
<evidence type="ECO:0000256" key="1">
    <source>
        <dbReference type="ARBA" id="ARBA00004965"/>
    </source>
</evidence>
<evidence type="ECO:0000259" key="13">
    <source>
        <dbReference type="Pfam" id="PF03199"/>
    </source>
</evidence>
<keyword evidence="8 9" id="KW-0460">Magnesium</keyword>
<comment type="caution">
    <text evidence="14">The sequence shown here is derived from an EMBL/GenBank/DDBJ whole genome shotgun (WGS) entry which is preliminary data.</text>
</comment>
<dbReference type="EC" id="6.3.2.3" evidence="9"/>
<feature type="binding site" evidence="12">
    <location>
        <begin position="140"/>
        <end position="143"/>
    </location>
    <ligand>
        <name>substrate</name>
    </ligand>
</feature>
<dbReference type="GO" id="GO:0005829">
    <property type="term" value="C:cytosol"/>
    <property type="evidence" value="ECO:0007669"/>
    <property type="project" value="TreeGrafter"/>
</dbReference>
<dbReference type="Gene3D" id="3.30.470.20">
    <property type="entry name" value="ATP-grasp fold, B domain"/>
    <property type="match status" value="1"/>
</dbReference>
<dbReference type="AlphaFoldDB" id="A0A9W6ZY09"/>
<feature type="binding site" evidence="10">
    <location>
        <position position="444"/>
    </location>
    <ligand>
        <name>ATP</name>
        <dbReference type="ChEBI" id="CHEBI:30616"/>
    </ligand>
</feature>
<evidence type="ECO:0000256" key="12">
    <source>
        <dbReference type="PIRSR" id="PIRSR001558-3"/>
    </source>
</evidence>
<name>A0A9W6ZY09_9STRA</name>
<dbReference type="Gene3D" id="1.10.1080.10">
    <property type="entry name" value="Glutathione Synthetase, Chain A, domain 3"/>
    <property type="match status" value="1"/>
</dbReference>
<feature type="binding site" evidence="11">
    <location>
        <position position="355"/>
    </location>
    <ligand>
        <name>Mg(2+)</name>
        <dbReference type="ChEBI" id="CHEBI:18420"/>
    </ligand>
</feature>
<dbReference type="InterPro" id="IPR005615">
    <property type="entry name" value="Glutathione_synthase"/>
</dbReference>
<dbReference type="PANTHER" id="PTHR11130:SF0">
    <property type="entry name" value="GLUTATHIONE SYNTHETASE"/>
    <property type="match status" value="1"/>
</dbReference>